<evidence type="ECO:0008006" key="3">
    <source>
        <dbReference type="Google" id="ProtNLM"/>
    </source>
</evidence>
<dbReference type="Proteomes" id="UP000184245">
    <property type="component" value="Unassembled WGS sequence"/>
</dbReference>
<accession>A0A1M5DAY0</accession>
<dbReference type="OrthoDB" id="2087070at2"/>
<dbReference type="RefSeq" id="WP_072854955.1">
    <property type="nucleotide sequence ID" value="NZ_FQVI01000064.1"/>
</dbReference>
<dbReference type="STRING" id="1122155.SAMN02745158_04482"/>
<gene>
    <name evidence="1" type="ORF">SAMN02745158_04482</name>
</gene>
<dbReference type="EMBL" id="FQVI01000064">
    <property type="protein sequence ID" value="SHF64143.1"/>
    <property type="molecule type" value="Genomic_DNA"/>
</dbReference>
<proteinExistence type="predicted"/>
<dbReference type="AlphaFoldDB" id="A0A1M5DAY0"/>
<reference evidence="1 2" key="1">
    <citation type="submission" date="2016-11" db="EMBL/GenBank/DDBJ databases">
        <authorList>
            <person name="Jaros S."/>
            <person name="Januszkiewicz K."/>
            <person name="Wedrychowicz H."/>
        </authorList>
    </citation>
    <scope>NUCLEOTIDE SEQUENCE [LARGE SCALE GENOMIC DNA]</scope>
    <source>
        <strain evidence="1 2">DSM 17459</strain>
    </source>
</reference>
<keyword evidence="2" id="KW-1185">Reference proteome</keyword>
<evidence type="ECO:0000313" key="2">
    <source>
        <dbReference type="Proteomes" id="UP000184245"/>
    </source>
</evidence>
<evidence type="ECO:0000313" key="1">
    <source>
        <dbReference type="EMBL" id="SHF64143.1"/>
    </source>
</evidence>
<name>A0A1M5DAY0_9CLOT</name>
<protein>
    <recommendedName>
        <fullName evidence="3">Primosomal protein N' 3' DNA-binding domain-containing protein</fullName>
    </recommendedName>
</protein>
<sequence>MNLIKVRFLKDNQPTGKAYAYNSPVVVKPGDIVQINSIAKGVVVEVDVPEEEVAAFADKVKSIKGLVEEVSTNE</sequence>
<organism evidence="1 2">
    <name type="scientific">Lactonifactor longoviformis DSM 17459</name>
    <dbReference type="NCBI Taxonomy" id="1122155"/>
    <lineage>
        <taxon>Bacteria</taxon>
        <taxon>Bacillati</taxon>
        <taxon>Bacillota</taxon>
        <taxon>Clostridia</taxon>
        <taxon>Eubacteriales</taxon>
        <taxon>Clostridiaceae</taxon>
        <taxon>Lactonifactor</taxon>
    </lineage>
</organism>